<name>A0A1B6JS27_9HEMI</name>
<proteinExistence type="predicted"/>
<sequence length="113" mass="12494">GDIEDKDGKQQLGRAGCRENLDQYVQHKHDENEPEGHEEDVHRRECERRLGVEQQASQPLGLSHLVHSYHAISSGSGSCHWGSGVGNKVCKICELWELPERGCAASSDGPGHR</sequence>
<protein>
    <submittedName>
        <fullName evidence="2">Uncharacterized protein</fullName>
    </submittedName>
</protein>
<feature type="compositionally biased region" description="Basic and acidic residues" evidence="1">
    <location>
        <begin position="16"/>
        <end position="44"/>
    </location>
</feature>
<organism evidence="2">
    <name type="scientific">Homalodisca liturata</name>
    <dbReference type="NCBI Taxonomy" id="320908"/>
    <lineage>
        <taxon>Eukaryota</taxon>
        <taxon>Metazoa</taxon>
        <taxon>Ecdysozoa</taxon>
        <taxon>Arthropoda</taxon>
        <taxon>Hexapoda</taxon>
        <taxon>Insecta</taxon>
        <taxon>Pterygota</taxon>
        <taxon>Neoptera</taxon>
        <taxon>Paraneoptera</taxon>
        <taxon>Hemiptera</taxon>
        <taxon>Auchenorrhyncha</taxon>
        <taxon>Membracoidea</taxon>
        <taxon>Cicadellidae</taxon>
        <taxon>Cicadellinae</taxon>
        <taxon>Proconiini</taxon>
        <taxon>Homalodisca</taxon>
    </lineage>
</organism>
<evidence type="ECO:0000256" key="1">
    <source>
        <dbReference type="SAM" id="MobiDB-lite"/>
    </source>
</evidence>
<feature type="region of interest" description="Disordered" evidence="1">
    <location>
        <begin position="1"/>
        <end position="44"/>
    </location>
</feature>
<feature type="non-terminal residue" evidence="2">
    <location>
        <position position="1"/>
    </location>
</feature>
<dbReference type="EMBL" id="GECU01005729">
    <property type="protein sequence ID" value="JAT01978.1"/>
    <property type="molecule type" value="Transcribed_RNA"/>
</dbReference>
<dbReference type="AlphaFoldDB" id="A0A1B6JS27"/>
<reference evidence="2" key="1">
    <citation type="submission" date="2015-11" db="EMBL/GenBank/DDBJ databases">
        <title>De novo transcriptome assembly of four potential Pierce s Disease insect vectors from Arizona vineyards.</title>
        <authorList>
            <person name="Tassone E.E."/>
        </authorList>
    </citation>
    <scope>NUCLEOTIDE SEQUENCE</scope>
</reference>
<evidence type="ECO:0000313" key="2">
    <source>
        <dbReference type="EMBL" id="JAT01978.1"/>
    </source>
</evidence>
<gene>
    <name evidence="2" type="ORF">g.2946</name>
</gene>
<accession>A0A1B6JS27</accession>